<dbReference type="EMBL" id="OY288114">
    <property type="protein sequence ID" value="CAJ0861875.1"/>
    <property type="molecule type" value="Genomic_DNA"/>
</dbReference>
<name>A0AA48LYE4_9ZZZZ</name>
<organism evidence="1">
    <name type="scientific">freshwater sediment metagenome</name>
    <dbReference type="NCBI Taxonomy" id="556182"/>
    <lineage>
        <taxon>unclassified sequences</taxon>
        <taxon>metagenomes</taxon>
        <taxon>ecological metagenomes</taxon>
    </lineage>
</organism>
<evidence type="ECO:0000313" key="1">
    <source>
        <dbReference type="EMBL" id="CAJ0861875.1"/>
    </source>
</evidence>
<proteinExistence type="predicted"/>
<sequence length="261" mass="29053">MGLKPFESPSILLEAAKESLRELRVMSQEFLDNCGYDEVKRRDNKTRETVISLRFHSKVSPRLLTTASHTVNDLRHALDHAVCAGACFLGPCDLRGVYFPSARTSVELDSAIRGLSKKIDHELATFLRKFNSYSEGDELLYALNTLAKENKHRHILRISLNSFGMTIGASGRPWRLSPAPGTQLGINKWNDLRNELEFHRFAEGTTGGIDARPALQMVFGDGKAPLNKPAIDVVEALIQKVEGVVKEIEGETARIAHSKEM</sequence>
<reference evidence="1" key="1">
    <citation type="submission" date="2023-07" db="EMBL/GenBank/DDBJ databases">
        <authorList>
            <person name="Pelsma A.J. K."/>
        </authorList>
    </citation>
    <scope>NUCLEOTIDE SEQUENCE</scope>
</reference>
<protein>
    <submittedName>
        <fullName evidence="1">Uncharacterized protein</fullName>
    </submittedName>
</protein>
<accession>A0AA48LYE4</accession>
<gene>
    <name evidence="1" type="ORF">AMST5_01437</name>
</gene>
<dbReference type="AlphaFoldDB" id="A0AA48LYE4"/>